<dbReference type="GO" id="GO:0106370">
    <property type="term" value="F:protein-L-histidine N-pros-methyltransferase activity"/>
    <property type="evidence" value="ECO:0007669"/>
    <property type="project" value="InterPro"/>
</dbReference>
<feature type="region of interest" description="Disordered" evidence="1">
    <location>
        <begin position="163"/>
        <end position="183"/>
    </location>
</feature>
<feature type="compositionally biased region" description="Acidic residues" evidence="1">
    <location>
        <begin position="167"/>
        <end position="183"/>
    </location>
</feature>
<dbReference type="PANTHER" id="PTHR12890">
    <property type="entry name" value="DREV PROTEIN"/>
    <property type="match status" value="1"/>
</dbReference>
<accession>A0A834UC22</accession>
<comment type="caution">
    <text evidence="2">The sequence shown here is derived from an EMBL/GenBank/DDBJ whole genome shotgun (WGS) entry which is preliminary data.</text>
</comment>
<evidence type="ECO:0000313" key="3">
    <source>
        <dbReference type="Proteomes" id="UP000600918"/>
    </source>
</evidence>
<organism evidence="2 3">
    <name type="scientific">Vespula pensylvanica</name>
    <name type="common">Western yellow jacket</name>
    <name type="synonym">Wasp</name>
    <dbReference type="NCBI Taxonomy" id="30213"/>
    <lineage>
        <taxon>Eukaryota</taxon>
        <taxon>Metazoa</taxon>
        <taxon>Ecdysozoa</taxon>
        <taxon>Arthropoda</taxon>
        <taxon>Hexapoda</taxon>
        <taxon>Insecta</taxon>
        <taxon>Pterygota</taxon>
        <taxon>Neoptera</taxon>
        <taxon>Endopterygota</taxon>
        <taxon>Hymenoptera</taxon>
        <taxon>Apocrita</taxon>
        <taxon>Aculeata</taxon>
        <taxon>Vespoidea</taxon>
        <taxon>Vespidae</taxon>
        <taxon>Vespinae</taxon>
        <taxon>Vespula</taxon>
    </lineage>
</organism>
<keyword evidence="3" id="KW-1185">Reference proteome</keyword>
<protein>
    <submittedName>
        <fullName evidence="2">Uncharacterized protein</fullName>
    </submittedName>
</protein>
<dbReference type="EMBL" id="JACSDY010000004">
    <property type="protein sequence ID" value="KAF7429901.1"/>
    <property type="molecule type" value="Genomic_DNA"/>
</dbReference>
<feature type="region of interest" description="Disordered" evidence="1">
    <location>
        <begin position="111"/>
        <end position="146"/>
    </location>
</feature>
<evidence type="ECO:0000256" key="1">
    <source>
        <dbReference type="SAM" id="MobiDB-lite"/>
    </source>
</evidence>
<dbReference type="AlphaFoldDB" id="A0A834UC22"/>
<evidence type="ECO:0000313" key="2">
    <source>
        <dbReference type="EMBL" id="KAF7429901.1"/>
    </source>
</evidence>
<proteinExistence type="predicted"/>
<dbReference type="PANTHER" id="PTHR12890:SF0">
    <property type="entry name" value="PROTEIN-L-HISTIDINE N-PROS-METHYLTRANSFERASE"/>
    <property type="match status" value="1"/>
</dbReference>
<reference evidence="2" key="1">
    <citation type="journal article" date="2020" name="G3 (Bethesda)">
        <title>High-Quality Assemblies for Three Invasive Social Wasps from the &lt;i&gt;Vespula&lt;/i&gt; Genus.</title>
        <authorList>
            <person name="Harrop T.W.R."/>
            <person name="Guhlin J."/>
            <person name="McLaughlin G.M."/>
            <person name="Permina E."/>
            <person name="Stockwell P."/>
            <person name="Gilligan J."/>
            <person name="Le Lec M.F."/>
            <person name="Gruber M.A.M."/>
            <person name="Quinn O."/>
            <person name="Lovegrove M."/>
            <person name="Duncan E.J."/>
            <person name="Remnant E.J."/>
            <person name="Van Eeckhoven J."/>
            <person name="Graham B."/>
            <person name="Knapp R.A."/>
            <person name="Langford K.W."/>
            <person name="Kronenberg Z."/>
            <person name="Press M.O."/>
            <person name="Eacker S.M."/>
            <person name="Wilson-Rankin E.E."/>
            <person name="Purcell J."/>
            <person name="Lester P.J."/>
            <person name="Dearden P.K."/>
        </authorList>
    </citation>
    <scope>NUCLEOTIDE SEQUENCE</scope>
    <source>
        <strain evidence="2">Volc-1</strain>
    </source>
</reference>
<dbReference type="InterPro" id="IPR007884">
    <property type="entry name" value="METL9"/>
</dbReference>
<dbReference type="Proteomes" id="UP000600918">
    <property type="component" value="Unassembled WGS sequence"/>
</dbReference>
<gene>
    <name evidence="2" type="ORF">H0235_006299</name>
</gene>
<sequence>MLETLTNSLFMKRALDPPKRNYSQRGKNSSDLGIKWYTVDTSKIRDDLLKLWVPLGAGPCRDQPDKATEIFLMRSTERSDSLPLQAWHSLARSALSWFISRTSINGLVQKQDLPKSRQAGGKGPAMPVPFPPRFTDRKVRKSRRDGSMASFCLDLRRCREDEIKEEEKEEEEEEEEEEDAEVA</sequence>
<dbReference type="Pfam" id="PF05219">
    <property type="entry name" value="DREV"/>
    <property type="match status" value="1"/>
</dbReference>
<name>A0A834UC22_VESPE</name>